<organism evidence="3 4">
    <name type="scientific">Streptomyces axinellae</name>
    <dbReference type="NCBI Taxonomy" id="552788"/>
    <lineage>
        <taxon>Bacteria</taxon>
        <taxon>Bacillati</taxon>
        <taxon>Actinomycetota</taxon>
        <taxon>Actinomycetes</taxon>
        <taxon>Kitasatosporales</taxon>
        <taxon>Streptomycetaceae</taxon>
        <taxon>Streptomyces</taxon>
    </lineage>
</organism>
<feature type="domain" description="GmrSD restriction endonucleases C-terminal" evidence="2">
    <location>
        <begin position="96"/>
        <end position="203"/>
    </location>
</feature>
<keyword evidence="3" id="KW-0540">Nuclease</keyword>
<dbReference type="PANTHER" id="PTHR24094">
    <property type="entry name" value="SECRETED PROTEIN"/>
    <property type="match status" value="1"/>
</dbReference>
<gene>
    <name evidence="3" type="ORF">GCM10009863_66520</name>
</gene>
<dbReference type="InterPro" id="IPR011089">
    <property type="entry name" value="GmrSD_C"/>
</dbReference>
<dbReference type="PANTHER" id="PTHR24094:SF15">
    <property type="entry name" value="AMP-DEPENDENT SYNTHETASE_LIGASE DOMAIN-CONTAINING PROTEIN-RELATED"/>
    <property type="match status" value="1"/>
</dbReference>
<dbReference type="Proteomes" id="UP001501447">
    <property type="component" value="Unassembled WGS sequence"/>
</dbReference>
<evidence type="ECO:0000259" key="2">
    <source>
        <dbReference type="Pfam" id="PF07510"/>
    </source>
</evidence>
<feature type="chain" id="PRO_5045910707" evidence="1">
    <location>
        <begin position="27"/>
        <end position="221"/>
    </location>
</feature>
<name>A0ABP6DB30_9ACTN</name>
<keyword evidence="3" id="KW-0255">Endonuclease</keyword>
<evidence type="ECO:0000313" key="3">
    <source>
        <dbReference type="EMBL" id="GAA2640069.1"/>
    </source>
</evidence>
<comment type="caution">
    <text evidence="3">The sequence shown here is derived from an EMBL/GenBank/DDBJ whole genome shotgun (WGS) entry which is preliminary data.</text>
</comment>
<protein>
    <submittedName>
        <fullName evidence="3">HNH endonuclease family protein</fullName>
    </submittedName>
</protein>
<sequence length="221" mass="24377">MITMTRGLLTAALTLPLLTAAAPAVAEPAPQHIDLPVQRAIDSLPLATENRTGYKRTSFRHWIDADRDGCNTRQEVLIAEATEAPTVGPGCTLTGGRWHSYYEDADTDNARGLDIDHMVPLAEAWDSGASGWDAKKRERYANDLGSERSLVAVTAKYNRQKADKDPSDWWVPSHRASCQYLADWVATKTRWKLAIDQKEKTALDGRAVQCPTTKVSTDIAD</sequence>
<keyword evidence="1" id="KW-0732">Signal</keyword>
<keyword evidence="4" id="KW-1185">Reference proteome</keyword>
<evidence type="ECO:0000256" key="1">
    <source>
        <dbReference type="SAM" id="SignalP"/>
    </source>
</evidence>
<evidence type="ECO:0000313" key="4">
    <source>
        <dbReference type="Proteomes" id="UP001501447"/>
    </source>
</evidence>
<dbReference type="GO" id="GO:0004519">
    <property type="term" value="F:endonuclease activity"/>
    <property type="evidence" value="ECO:0007669"/>
    <property type="project" value="UniProtKB-KW"/>
</dbReference>
<keyword evidence="3" id="KW-0378">Hydrolase</keyword>
<dbReference type="Pfam" id="PF07510">
    <property type="entry name" value="GmrSD_C"/>
    <property type="match status" value="1"/>
</dbReference>
<reference evidence="4" key="1">
    <citation type="journal article" date="2019" name="Int. J. Syst. Evol. Microbiol.">
        <title>The Global Catalogue of Microorganisms (GCM) 10K type strain sequencing project: providing services to taxonomists for standard genome sequencing and annotation.</title>
        <authorList>
            <consortium name="The Broad Institute Genomics Platform"/>
            <consortium name="The Broad Institute Genome Sequencing Center for Infectious Disease"/>
            <person name="Wu L."/>
            <person name="Ma J."/>
        </authorList>
    </citation>
    <scope>NUCLEOTIDE SEQUENCE [LARGE SCALE GENOMIC DNA]</scope>
    <source>
        <strain evidence="4">JCM 16373</strain>
    </source>
</reference>
<dbReference type="EMBL" id="BAAARJ010000037">
    <property type="protein sequence ID" value="GAA2640069.1"/>
    <property type="molecule type" value="Genomic_DNA"/>
</dbReference>
<accession>A0ABP6DB30</accession>
<feature type="signal peptide" evidence="1">
    <location>
        <begin position="1"/>
        <end position="26"/>
    </location>
</feature>
<proteinExistence type="predicted"/>